<evidence type="ECO:0000313" key="3">
    <source>
        <dbReference type="Proteomes" id="UP000006310"/>
    </source>
</evidence>
<dbReference type="STRING" id="1071383.J7S9K7"/>
<keyword evidence="3" id="KW-1185">Reference proteome</keyword>
<dbReference type="Proteomes" id="UP000006310">
    <property type="component" value="Chromosome 8"/>
</dbReference>
<dbReference type="Gene3D" id="3.40.50.300">
    <property type="entry name" value="P-loop containing nucleotide triphosphate hydrolases"/>
    <property type="match status" value="1"/>
</dbReference>
<reference evidence="3" key="2">
    <citation type="submission" date="2012-08" db="EMBL/GenBank/DDBJ databases">
        <title>Genome sequence of Kazachstania naganishii.</title>
        <authorList>
            <person name="Gordon J.L."/>
            <person name="Armisen D."/>
            <person name="Proux-Wera E."/>
            <person name="OhEigeartaigh S.S."/>
            <person name="Byrne K.P."/>
            <person name="Wolfe K.H."/>
        </authorList>
    </citation>
    <scope>NUCLEOTIDE SEQUENCE [LARGE SCALE GENOMIC DNA]</scope>
    <source>
        <strain evidence="3">ATCC MYA-139 / BCRC 22969 / CBS 8797 / CCRC 22969 / KCTC 17520 / NBRC 10181 / NCYC 3082</strain>
    </source>
</reference>
<evidence type="ECO:0000313" key="2">
    <source>
        <dbReference type="EMBL" id="CCK71551.1"/>
    </source>
</evidence>
<feature type="domain" description="Phosphoribulokinase/uridine kinase" evidence="1">
    <location>
        <begin position="58"/>
        <end position="162"/>
    </location>
</feature>
<dbReference type="GeneID" id="34527283"/>
<dbReference type="GO" id="GO:0016301">
    <property type="term" value="F:kinase activity"/>
    <property type="evidence" value="ECO:0007669"/>
    <property type="project" value="InterPro"/>
</dbReference>
<evidence type="ECO:0000259" key="1">
    <source>
        <dbReference type="Pfam" id="PF00485"/>
    </source>
</evidence>
<dbReference type="GO" id="GO:0005524">
    <property type="term" value="F:ATP binding"/>
    <property type="evidence" value="ECO:0007669"/>
    <property type="project" value="InterPro"/>
</dbReference>
<protein>
    <recommendedName>
        <fullName evidence="1">Phosphoribulokinase/uridine kinase domain-containing protein</fullName>
    </recommendedName>
</protein>
<dbReference type="Pfam" id="PF00485">
    <property type="entry name" value="PRK"/>
    <property type="match status" value="1"/>
</dbReference>
<name>J7S9K7_HUIN7</name>
<dbReference type="InterPro" id="IPR006083">
    <property type="entry name" value="PRK/URK"/>
</dbReference>
<gene>
    <name evidence="2" type="primary">KNAG0H01380</name>
    <name evidence="2" type="ordered locus">KNAG_0H01380</name>
</gene>
<reference evidence="2 3" key="1">
    <citation type="journal article" date="2011" name="Proc. Natl. Acad. Sci. U.S.A.">
        <title>Evolutionary erosion of yeast sex chromosomes by mating-type switching accidents.</title>
        <authorList>
            <person name="Gordon J.L."/>
            <person name="Armisen D."/>
            <person name="Proux-Wera E."/>
            <person name="Oheigeartaigh S.S."/>
            <person name="Byrne K.P."/>
            <person name="Wolfe K.H."/>
        </authorList>
    </citation>
    <scope>NUCLEOTIDE SEQUENCE [LARGE SCALE GENOMIC DNA]</scope>
    <source>
        <strain evidence="3">ATCC MYA-139 / BCRC 22969 / CBS 8797 / CCRC 22969 / KCTC 17520 / NBRC 10181 / NCYC 3082</strain>
    </source>
</reference>
<dbReference type="OrthoDB" id="738517at2759"/>
<dbReference type="KEGG" id="kng:KNAG_0H01380"/>
<dbReference type="InterPro" id="IPR027417">
    <property type="entry name" value="P-loop_NTPase"/>
</dbReference>
<sequence length="210" mass="22810">MAESVLVALGGTTASSENGVLRALRAALSESFPEFTHHVLDMDLDLELDPATRQYSPRDFDFEDLLSKVSAVLAEPLTVVLLSGRYALFDPVVAALSALKVFVDTDDDTRLISLIRSQSPQTPDALSGLLEDYVHHVRNEDRDYVKPTRARADLIIPHSNDVSLGVAIIVDGLHRCLDNNMATASTVPGTARSFAVEQLDALSGRYFDAA</sequence>
<dbReference type="RefSeq" id="XP_022465796.1">
    <property type="nucleotide sequence ID" value="XM_022609395.1"/>
</dbReference>
<dbReference type="HOGENOM" id="CLU_021278_1_0_1"/>
<dbReference type="eggNOG" id="KOG4203">
    <property type="taxonomic scope" value="Eukaryota"/>
</dbReference>
<accession>J7S9K7</accession>
<dbReference type="OMA" id="EPICINI"/>
<dbReference type="SUPFAM" id="SSF52540">
    <property type="entry name" value="P-loop containing nucleoside triphosphate hydrolases"/>
    <property type="match status" value="1"/>
</dbReference>
<organism evidence="2 3">
    <name type="scientific">Huiozyma naganishii (strain ATCC MYA-139 / BCRC 22969 / CBS 8797 / KCTC 17520 / NBRC 10181 / NCYC 3082 / Yp74L-3)</name>
    <name type="common">Yeast</name>
    <name type="synonym">Kazachstania naganishii</name>
    <dbReference type="NCBI Taxonomy" id="1071383"/>
    <lineage>
        <taxon>Eukaryota</taxon>
        <taxon>Fungi</taxon>
        <taxon>Dikarya</taxon>
        <taxon>Ascomycota</taxon>
        <taxon>Saccharomycotina</taxon>
        <taxon>Saccharomycetes</taxon>
        <taxon>Saccharomycetales</taxon>
        <taxon>Saccharomycetaceae</taxon>
        <taxon>Huiozyma</taxon>
    </lineage>
</organism>
<proteinExistence type="predicted"/>
<dbReference type="AlphaFoldDB" id="J7S9K7"/>
<dbReference type="EMBL" id="HE978321">
    <property type="protein sequence ID" value="CCK71551.1"/>
    <property type="molecule type" value="Genomic_DNA"/>
</dbReference>